<evidence type="ECO:0000313" key="4">
    <source>
        <dbReference type="Proteomes" id="UP001524473"/>
    </source>
</evidence>
<comment type="similarity">
    <text evidence="1">Belongs to the flavoredoxin family.</text>
</comment>
<dbReference type="InterPro" id="IPR052174">
    <property type="entry name" value="Flavoredoxin"/>
</dbReference>
<dbReference type="EMBL" id="JANFZH010000038">
    <property type="protein sequence ID" value="MCQ4841101.1"/>
    <property type="molecule type" value="Genomic_DNA"/>
</dbReference>
<proteinExistence type="inferred from homology"/>
<evidence type="ECO:0000256" key="1">
    <source>
        <dbReference type="ARBA" id="ARBA00038054"/>
    </source>
</evidence>
<dbReference type="RefSeq" id="WP_066864205.1">
    <property type="nucleotide sequence ID" value="NZ_CABKVV010000013.1"/>
</dbReference>
<dbReference type="Pfam" id="PF01613">
    <property type="entry name" value="Flavin_Reduct"/>
    <property type="match status" value="1"/>
</dbReference>
<dbReference type="SUPFAM" id="SSF50475">
    <property type="entry name" value="FMN-binding split barrel"/>
    <property type="match status" value="1"/>
</dbReference>
<accession>A0ABT1S2D4</accession>
<keyword evidence="4" id="KW-1185">Reference proteome</keyword>
<evidence type="ECO:0000313" key="3">
    <source>
        <dbReference type="EMBL" id="MCQ4841101.1"/>
    </source>
</evidence>
<comment type="caution">
    <text evidence="3">The sequence shown here is derived from an EMBL/GenBank/DDBJ whole genome shotgun (WGS) entry which is preliminary data.</text>
</comment>
<organism evidence="3 4">
    <name type="scientific">Neglectibacter timonensis</name>
    <dbReference type="NCBI Taxonomy" id="1776382"/>
    <lineage>
        <taxon>Bacteria</taxon>
        <taxon>Bacillati</taxon>
        <taxon>Bacillota</taxon>
        <taxon>Clostridia</taxon>
        <taxon>Eubacteriales</taxon>
        <taxon>Oscillospiraceae</taxon>
        <taxon>Neglectibacter</taxon>
    </lineage>
</organism>
<evidence type="ECO:0000259" key="2">
    <source>
        <dbReference type="Pfam" id="PF01613"/>
    </source>
</evidence>
<dbReference type="Gene3D" id="2.30.110.10">
    <property type="entry name" value="Electron Transport, Fmn-binding Protein, Chain A"/>
    <property type="match status" value="1"/>
</dbReference>
<protein>
    <submittedName>
        <fullName evidence="3">Flavin reductase</fullName>
    </submittedName>
</protein>
<reference evidence="3 4" key="1">
    <citation type="submission" date="2022-06" db="EMBL/GenBank/DDBJ databases">
        <title>Isolation of gut microbiota from human fecal samples.</title>
        <authorList>
            <person name="Pamer E.G."/>
            <person name="Barat B."/>
            <person name="Waligurski E."/>
            <person name="Medina S."/>
            <person name="Paddock L."/>
            <person name="Mostad J."/>
        </authorList>
    </citation>
    <scope>NUCLEOTIDE SEQUENCE [LARGE SCALE GENOMIC DNA]</scope>
    <source>
        <strain evidence="3 4">DFI.9.73</strain>
    </source>
</reference>
<dbReference type="Proteomes" id="UP001524473">
    <property type="component" value="Unassembled WGS sequence"/>
</dbReference>
<gene>
    <name evidence="3" type="ORF">NE695_14395</name>
</gene>
<dbReference type="InterPro" id="IPR002563">
    <property type="entry name" value="Flavin_Rdtase-like_dom"/>
</dbReference>
<sequence length="168" mass="19850">MAFREITPEQLTANPFTLINRDWMLITAGDEQKHNTMTASWGGVGELWGNYVSTVYIRPQRYTLEFVEKNDCYSLCFFDEEYRSALNFCGTKSGRDFDKDKETGFTPVFGDIAPYYEQAKLVFLCRKLYRQDMTAESFLQPENLKRWYPQMDLHRMFIGEIVKVLERK</sequence>
<feature type="domain" description="Flavin reductase like" evidence="2">
    <location>
        <begin position="23"/>
        <end position="165"/>
    </location>
</feature>
<dbReference type="PANTHER" id="PTHR43567">
    <property type="entry name" value="FLAVOREDOXIN-RELATED-RELATED"/>
    <property type="match status" value="1"/>
</dbReference>
<dbReference type="GeneID" id="90531938"/>
<dbReference type="PANTHER" id="PTHR43567:SF5">
    <property type="entry name" value="HYPOTHETICAL CYTOSOLIC PROTEIN"/>
    <property type="match status" value="1"/>
</dbReference>
<name>A0ABT1S2D4_9FIRM</name>
<dbReference type="InterPro" id="IPR012349">
    <property type="entry name" value="Split_barrel_FMN-bd"/>
</dbReference>